<dbReference type="PANTHER" id="PTHR21666:SF270">
    <property type="entry name" value="MUREIN HYDROLASE ACTIVATOR ENVC"/>
    <property type="match status" value="1"/>
</dbReference>
<protein>
    <submittedName>
        <fullName evidence="2">M23 family metallopeptidase</fullName>
    </submittedName>
</protein>
<dbReference type="PANTHER" id="PTHR21666">
    <property type="entry name" value="PEPTIDASE-RELATED"/>
    <property type="match status" value="1"/>
</dbReference>
<evidence type="ECO:0000259" key="1">
    <source>
        <dbReference type="Pfam" id="PF01551"/>
    </source>
</evidence>
<dbReference type="Gene3D" id="2.70.70.10">
    <property type="entry name" value="Glucose Permease (Domain IIA)"/>
    <property type="match status" value="1"/>
</dbReference>
<dbReference type="Proteomes" id="UP001515943">
    <property type="component" value="Unassembled WGS sequence"/>
</dbReference>
<evidence type="ECO:0000313" key="2">
    <source>
        <dbReference type="EMBL" id="NKE56655.1"/>
    </source>
</evidence>
<organism evidence="2 3">
    <name type="scientific">Lentzea indica</name>
    <dbReference type="NCBI Taxonomy" id="2604800"/>
    <lineage>
        <taxon>Bacteria</taxon>
        <taxon>Bacillati</taxon>
        <taxon>Actinomycetota</taxon>
        <taxon>Actinomycetes</taxon>
        <taxon>Pseudonocardiales</taxon>
        <taxon>Pseudonocardiaceae</taxon>
        <taxon>Lentzea</taxon>
    </lineage>
</organism>
<dbReference type="SUPFAM" id="SSF51261">
    <property type="entry name" value="Duplicated hybrid motif"/>
    <property type="match status" value="1"/>
</dbReference>
<comment type="caution">
    <text evidence="2">The sequence shown here is derived from an EMBL/GenBank/DDBJ whole genome shotgun (WGS) entry which is preliminary data.</text>
</comment>
<evidence type="ECO:0000313" key="3">
    <source>
        <dbReference type="Proteomes" id="UP001515943"/>
    </source>
</evidence>
<accession>A0ABX1FCL3</accession>
<dbReference type="InterPro" id="IPR050570">
    <property type="entry name" value="Cell_wall_metabolism_enzyme"/>
</dbReference>
<dbReference type="CDD" id="cd12797">
    <property type="entry name" value="M23_peptidase"/>
    <property type="match status" value="1"/>
</dbReference>
<proteinExistence type="predicted"/>
<dbReference type="Pfam" id="PF01551">
    <property type="entry name" value="Peptidase_M23"/>
    <property type="match status" value="1"/>
</dbReference>
<dbReference type="InterPro" id="IPR011055">
    <property type="entry name" value="Dup_hybrid_motif"/>
</dbReference>
<dbReference type="InterPro" id="IPR016047">
    <property type="entry name" value="M23ase_b-sheet_dom"/>
</dbReference>
<feature type="domain" description="M23ase beta-sheet core" evidence="1">
    <location>
        <begin position="179"/>
        <end position="274"/>
    </location>
</feature>
<sequence length="286" mass="30844">MSPCMWAKARWWTRPPRGSWWTCVRSAATATTSVPGGSSADSMSRHARTVTPHRSTRLSTHVFIAGVAAGAAAAAFQFDIAPQDASVRAQDQVLLSANLSGVDGVGGYSAGPNLLRVRQPGHDEVERLNTSLRITEQREAEAAARRKAEYEAEQARKIKVFAPTQGTITSNYGPRWGTTHYGLDIANRIGTPIRSVMDGVVTDAGPASGFGLWVRIEHTDGTTAVYGHINSYAVREGQRVSAGQVIAQVGNRGISTGPHLHFEIWDQAGRKLDPLAWLQQHGVQIA</sequence>
<gene>
    <name evidence="2" type="ORF">FXN61_07340</name>
</gene>
<dbReference type="EMBL" id="VSRL01000017">
    <property type="protein sequence ID" value="NKE56655.1"/>
    <property type="molecule type" value="Genomic_DNA"/>
</dbReference>
<name>A0ABX1FCL3_9PSEU</name>
<keyword evidence="3" id="KW-1185">Reference proteome</keyword>
<reference evidence="2 3" key="1">
    <citation type="submission" date="2019-08" db="EMBL/GenBank/DDBJ databases">
        <title>Lentzea from Indian Himalayas.</title>
        <authorList>
            <person name="Mandal S."/>
            <person name="Mallick Gupta A."/>
            <person name="Maiti P.K."/>
            <person name="Sarkar J."/>
            <person name="Mandal S."/>
        </authorList>
    </citation>
    <scope>NUCLEOTIDE SEQUENCE [LARGE SCALE GENOMIC DNA]</scope>
    <source>
        <strain evidence="2 3">PSKA42</strain>
    </source>
</reference>